<dbReference type="PANTHER" id="PTHR45138">
    <property type="entry name" value="REGULATORY COMPONENTS OF SENSORY TRANSDUCTION SYSTEM"/>
    <property type="match status" value="1"/>
</dbReference>
<evidence type="ECO:0000259" key="4">
    <source>
        <dbReference type="PROSITE" id="PS50011"/>
    </source>
</evidence>
<dbReference type="PANTHER" id="PTHR45138:SF9">
    <property type="entry name" value="DIGUANYLATE CYCLASE DGCM-RELATED"/>
    <property type="match status" value="1"/>
</dbReference>
<dbReference type="Proteomes" id="UP000439903">
    <property type="component" value="Unassembled WGS sequence"/>
</dbReference>
<proteinExistence type="inferred from homology"/>
<sequence>MNHNDKLMITDFSAAVSRNSKVKPTTIKITDKNVAYVDPKIFDNTNMLKKCSDIYNLGVIFWEISSGRPSFNYIELYRDAWNKDHDERPQIKEVISCLEYIEPHFEYHEHQDTDYIPEVFYGSSEIPIGRKGSNYIVIKDQEINKTHAKIKNHQGKVEIKSYDSKSKIFVNEKLLRSRTSRTLKNKDVIKMGRSTFQYLPAREFKNNIDPRLQIYNNEYFRKSLKEEFKNNKMLCLLFFDLDFFGKINKNYSHAAGNYVLIELSKLIQNKYVRGKDIFARNGGEEFTILLNNSNLKMAHKTAKEIDFLLKIILLFSTKKIIDYT</sequence>
<dbReference type="SMART" id="SM00267">
    <property type="entry name" value="GGDEF"/>
    <property type="match status" value="1"/>
</dbReference>
<dbReference type="OrthoDB" id="2325869at2759"/>
<dbReference type="CDD" id="cd01949">
    <property type="entry name" value="GGDEF"/>
    <property type="match status" value="1"/>
</dbReference>
<dbReference type="GO" id="GO:0043709">
    <property type="term" value="P:cell adhesion involved in single-species biofilm formation"/>
    <property type="evidence" value="ECO:0007669"/>
    <property type="project" value="TreeGrafter"/>
</dbReference>
<dbReference type="SUPFAM" id="SSF56112">
    <property type="entry name" value="Protein kinase-like (PK-like)"/>
    <property type="match status" value="1"/>
</dbReference>
<organism evidence="6 7">
    <name type="scientific">Gigaspora margarita</name>
    <dbReference type="NCBI Taxonomy" id="4874"/>
    <lineage>
        <taxon>Eukaryota</taxon>
        <taxon>Fungi</taxon>
        <taxon>Fungi incertae sedis</taxon>
        <taxon>Mucoromycota</taxon>
        <taxon>Glomeromycotina</taxon>
        <taxon>Glomeromycetes</taxon>
        <taxon>Diversisporales</taxon>
        <taxon>Gigasporaceae</taxon>
        <taxon>Gigaspora</taxon>
    </lineage>
</organism>
<feature type="domain" description="GGDEF" evidence="5">
    <location>
        <begin position="232"/>
        <end position="324"/>
    </location>
</feature>
<dbReference type="AlphaFoldDB" id="A0A8H4EI81"/>
<dbReference type="GO" id="GO:0005886">
    <property type="term" value="C:plasma membrane"/>
    <property type="evidence" value="ECO:0007669"/>
    <property type="project" value="TreeGrafter"/>
</dbReference>
<dbReference type="Gene3D" id="3.30.70.270">
    <property type="match status" value="1"/>
</dbReference>
<feature type="domain" description="Protein kinase" evidence="4">
    <location>
        <begin position="1"/>
        <end position="150"/>
    </location>
</feature>
<dbReference type="GO" id="GO:0004672">
    <property type="term" value="F:protein kinase activity"/>
    <property type="evidence" value="ECO:0007669"/>
    <property type="project" value="InterPro"/>
</dbReference>
<keyword evidence="7" id="KW-1185">Reference proteome</keyword>
<dbReference type="PROSITE" id="PS50006">
    <property type="entry name" value="FHA_DOMAIN"/>
    <property type="match status" value="1"/>
</dbReference>
<reference evidence="6 7" key="1">
    <citation type="journal article" date="2019" name="Environ. Microbiol.">
        <title>At the nexus of three kingdoms: the genome of the mycorrhizal fungus Gigaspora margarita provides insights into plant, endobacterial and fungal interactions.</title>
        <authorList>
            <person name="Venice F."/>
            <person name="Ghignone S."/>
            <person name="Salvioli di Fossalunga A."/>
            <person name="Amselem J."/>
            <person name="Novero M."/>
            <person name="Xianan X."/>
            <person name="Sedzielewska Toro K."/>
            <person name="Morin E."/>
            <person name="Lipzen A."/>
            <person name="Grigoriev I.V."/>
            <person name="Henrissat B."/>
            <person name="Martin F.M."/>
            <person name="Bonfante P."/>
        </authorList>
    </citation>
    <scope>NUCLEOTIDE SEQUENCE [LARGE SCALE GENOMIC DNA]</scope>
    <source>
        <strain evidence="6 7">BEG34</strain>
    </source>
</reference>
<dbReference type="PROSITE" id="PS50887">
    <property type="entry name" value="GGDEF"/>
    <property type="match status" value="1"/>
</dbReference>
<comment type="subcellular location">
    <subcellularLocation>
        <location evidence="1">Membrane</location>
        <topology evidence="1">Single-pass membrane protein</topology>
    </subcellularLocation>
</comment>
<gene>
    <name evidence="6" type="ORF">F8M41_022159</name>
</gene>
<evidence type="ECO:0000259" key="3">
    <source>
        <dbReference type="PROSITE" id="PS50006"/>
    </source>
</evidence>
<comment type="caution">
    <text evidence="6">The sequence shown here is derived from an EMBL/GenBank/DDBJ whole genome shotgun (WGS) entry which is preliminary data.</text>
</comment>
<dbReference type="NCBIfam" id="TIGR00254">
    <property type="entry name" value="GGDEF"/>
    <property type="match status" value="1"/>
</dbReference>
<evidence type="ECO:0000313" key="6">
    <source>
        <dbReference type="EMBL" id="KAF0489008.1"/>
    </source>
</evidence>
<evidence type="ECO:0000256" key="2">
    <source>
        <dbReference type="ARBA" id="ARBA00005575"/>
    </source>
</evidence>
<protein>
    <submittedName>
        <fullName evidence="6">GGDEF domain-containing protein</fullName>
    </submittedName>
</protein>
<dbReference type="PROSITE" id="PS50011">
    <property type="entry name" value="PROTEIN_KINASE_DOM"/>
    <property type="match status" value="1"/>
</dbReference>
<name>A0A8H4EI81_GIGMA</name>
<accession>A0A8H4EI81</accession>
<dbReference type="InterPro" id="IPR029787">
    <property type="entry name" value="Nucleotide_cyclase"/>
</dbReference>
<dbReference type="SUPFAM" id="SSF55073">
    <property type="entry name" value="Nucleotide cyclase"/>
    <property type="match status" value="1"/>
</dbReference>
<feature type="domain" description="FHA" evidence="3">
    <location>
        <begin position="126"/>
        <end position="175"/>
    </location>
</feature>
<dbReference type="InterPro" id="IPR000719">
    <property type="entry name" value="Prot_kinase_dom"/>
</dbReference>
<dbReference type="InterPro" id="IPR050469">
    <property type="entry name" value="Diguanylate_Cyclase"/>
</dbReference>
<dbReference type="GO" id="GO:0005524">
    <property type="term" value="F:ATP binding"/>
    <property type="evidence" value="ECO:0007669"/>
    <property type="project" value="InterPro"/>
</dbReference>
<evidence type="ECO:0000313" key="7">
    <source>
        <dbReference type="Proteomes" id="UP000439903"/>
    </source>
</evidence>
<dbReference type="Pfam" id="PF00498">
    <property type="entry name" value="FHA"/>
    <property type="match status" value="1"/>
</dbReference>
<dbReference type="InterPro" id="IPR011009">
    <property type="entry name" value="Kinase-like_dom_sf"/>
</dbReference>
<dbReference type="EMBL" id="WTPW01000676">
    <property type="protein sequence ID" value="KAF0489008.1"/>
    <property type="molecule type" value="Genomic_DNA"/>
</dbReference>
<evidence type="ECO:0000259" key="5">
    <source>
        <dbReference type="PROSITE" id="PS50887"/>
    </source>
</evidence>
<dbReference type="CDD" id="cd00060">
    <property type="entry name" value="FHA"/>
    <property type="match status" value="1"/>
</dbReference>
<dbReference type="InterPro" id="IPR008984">
    <property type="entry name" value="SMAD_FHA_dom_sf"/>
</dbReference>
<comment type="similarity">
    <text evidence="2">Belongs to the protein kinase superfamily. CAMK Ser/Thr protein kinase family. CHEK2 subfamily.</text>
</comment>
<dbReference type="InterPro" id="IPR043128">
    <property type="entry name" value="Rev_trsase/Diguanyl_cyclase"/>
</dbReference>
<dbReference type="Gene3D" id="1.10.510.10">
    <property type="entry name" value="Transferase(Phosphotransferase) domain 1"/>
    <property type="match status" value="1"/>
</dbReference>
<dbReference type="Pfam" id="PF00990">
    <property type="entry name" value="GGDEF"/>
    <property type="match status" value="1"/>
</dbReference>
<dbReference type="SUPFAM" id="SSF49879">
    <property type="entry name" value="SMAD/FHA domain"/>
    <property type="match status" value="1"/>
</dbReference>
<dbReference type="GO" id="GO:0052621">
    <property type="term" value="F:diguanylate cyclase activity"/>
    <property type="evidence" value="ECO:0007669"/>
    <property type="project" value="TreeGrafter"/>
</dbReference>
<evidence type="ECO:0000256" key="1">
    <source>
        <dbReference type="ARBA" id="ARBA00004167"/>
    </source>
</evidence>
<dbReference type="InterPro" id="IPR000253">
    <property type="entry name" value="FHA_dom"/>
</dbReference>
<dbReference type="InterPro" id="IPR000160">
    <property type="entry name" value="GGDEF_dom"/>
</dbReference>
<dbReference type="Gene3D" id="2.60.200.20">
    <property type="match status" value="1"/>
</dbReference>